<dbReference type="AlphaFoldDB" id="A0A1X0BAE1"/>
<protein>
    <recommendedName>
        <fullName evidence="1">Glyoxalase-like domain-containing protein</fullName>
    </recommendedName>
</protein>
<dbReference type="InterPro" id="IPR029068">
    <property type="entry name" value="Glyas_Bleomycin-R_OHBP_Dase"/>
</dbReference>
<dbReference type="SUPFAM" id="SSF54593">
    <property type="entry name" value="Glyoxalase/Bleomycin resistance protein/Dihydroxybiphenyl dioxygenase"/>
    <property type="match status" value="1"/>
</dbReference>
<comment type="caution">
    <text evidence="2">The sequence shown here is derived from an EMBL/GenBank/DDBJ whole genome shotgun (WGS) entry which is preliminary data.</text>
</comment>
<dbReference type="Proteomes" id="UP000192448">
    <property type="component" value="Unassembled WGS sequence"/>
</dbReference>
<evidence type="ECO:0000313" key="2">
    <source>
        <dbReference type="EMBL" id="ORA39297.1"/>
    </source>
</evidence>
<reference evidence="2 3" key="1">
    <citation type="submission" date="2017-02" db="EMBL/GenBank/DDBJ databases">
        <title>The new phylogeny of genus Mycobacterium.</title>
        <authorList>
            <person name="Tortoli E."/>
            <person name="Trovato A."/>
            <person name="Cirillo D.M."/>
        </authorList>
    </citation>
    <scope>NUCLEOTIDE SEQUENCE [LARGE SCALE GENOMIC DNA]</scope>
    <source>
        <strain evidence="2 3">RW6</strain>
    </source>
</reference>
<sequence>MHLDHIVIATTDLDESARRLADTSGLAAVRGGVHDGLGTHNYIVPLGRGYLELVAVHDSDLAGDNPFGRLVLSALDGSDEAFVGWAVAVTADELAARAEQVGLPIGRLTREGVGVRHVGMTRALESSGLPFLLARDAGNADPGSLAAGHSVRPRGVRALSIGEGQSEVEAWLMTRVGVDNRELPVVCLSSGRGITQVDIETDEGTVALLRNRPTTGLR</sequence>
<name>A0A1X0BAE1_9MYCO</name>
<organism evidence="2 3">
    <name type="scientific">Mycobacterium aquaticum</name>
    <dbReference type="NCBI Taxonomy" id="1927124"/>
    <lineage>
        <taxon>Bacteria</taxon>
        <taxon>Bacillati</taxon>
        <taxon>Actinomycetota</taxon>
        <taxon>Actinomycetes</taxon>
        <taxon>Mycobacteriales</taxon>
        <taxon>Mycobacteriaceae</taxon>
        <taxon>Mycobacterium</taxon>
    </lineage>
</organism>
<dbReference type="InterPro" id="IPR025870">
    <property type="entry name" value="Glyoxalase-like_dom"/>
</dbReference>
<dbReference type="OrthoDB" id="3227561at2"/>
<accession>A0A1X0BAE1</accession>
<gene>
    <name evidence="2" type="ORF">BST13_03280</name>
</gene>
<keyword evidence="3" id="KW-1185">Reference proteome</keyword>
<dbReference type="STRING" id="1927124.BST13_03280"/>
<dbReference type="Gene3D" id="3.10.180.10">
    <property type="entry name" value="2,3-Dihydroxybiphenyl 1,2-Dioxygenase, domain 1"/>
    <property type="match status" value="1"/>
</dbReference>
<dbReference type="Pfam" id="PF13468">
    <property type="entry name" value="Glyoxalase_3"/>
    <property type="match status" value="1"/>
</dbReference>
<feature type="domain" description="Glyoxalase-like" evidence="1">
    <location>
        <begin position="3"/>
        <end position="169"/>
    </location>
</feature>
<dbReference type="EMBL" id="MVHF01000002">
    <property type="protein sequence ID" value="ORA39297.1"/>
    <property type="molecule type" value="Genomic_DNA"/>
</dbReference>
<proteinExistence type="predicted"/>
<evidence type="ECO:0000259" key="1">
    <source>
        <dbReference type="Pfam" id="PF13468"/>
    </source>
</evidence>
<evidence type="ECO:0000313" key="3">
    <source>
        <dbReference type="Proteomes" id="UP000192448"/>
    </source>
</evidence>